<comment type="caution">
    <text evidence="2">The sequence shown here is derived from an EMBL/GenBank/DDBJ whole genome shotgun (WGS) entry which is preliminary data.</text>
</comment>
<dbReference type="Proteomes" id="UP000620124">
    <property type="component" value="Unassembled WGS sequence"/>
</dbReference>
<accession>A0A8H6YIA4</accession>
<keyword evidence="1" id="KW-0812">Transmembrane</keyword>
<name>A0A8H6YIA4_9AGAR</name>
<evidence type="ECO:0000256" key="1">
    <source>
        <dbReference type="SAM" id="Phobius"/>
    </source>
</evidence>
<sequence length="377" mass="42099">MLLRNEPVDAPSLEQLNTGGSPVIWQTILWIMLSLALNSMSQQSGRYRIYLASSPLFSFANTLGITIRFVANLYMDPARVHAEPDINTPAAGRPWPRWLFFAFGPLPAAIKLCSFVGTPWTKTWGILFISSFFIAELLSVLDPAGSSAASLAEMIATPIPYDVSPVRHALRYTNLDTLLVVLALLVHCALVVWAGNQVRLGMPPIASVSLNACHIMQWFTIIFAFGTYGFCAALLVLWLVFRISGRKIRVGWILGPLLKVCMLQGVFIPTCACGPTRWIGDWRMFCMPWAYLAGAVYLGYRGMNRLCRRWPRIGEVLLVTRKGDQDSNDGNAARSVDILAWFALCFWFTNLVVSVLWYAFVYDPTGTLNPNWTEVFG</sequence>
<feature type="transmembrane region" description="Helical" evidence="1">
    <location>
        <begin position="252"/>
        <end position="270"/>
    </location>
</feature>
<feature type="transmembrane region" description="Helical" evidence="1">
    <location>
        <begin position="20"/>
        <end position="37"/>
    </location>
</feature>
<feature type="transmembrane region" description="Helical" evidence="1">
    <location>
        <begin position="338"/>
        <end position="360"/>
    </location>
</feature>
<keyword evidence="1" id="KW-0472">Membrane</keyword>
<protein>
    <submittedName>
        <fullName evidence="2">Uncharacterized protein</fullName>
    </submittedName>
</protein>
<evidence type="ECO:0000313" key="2">
    <source>
        <dbReference type="EMBL" id="KAF7358475.1"/>
    </source>
</evidence>
<evidence type="ECO:0000313" key="3">
    <source>
        <dbReference type="Proteomes" id="UP000620124"/>
    </source>
</evidence>
<proteinExistence type="predicted"/>
<feature type="transmembrane region" description="Helical" evidence="1">
    <location>
        <begin position="49"/>
        <end position="71"/>
    </location>
</feature>
<organism evidence="2 3">
    <name type="scientific">Mycena venus</name>
    <dbReference type="NCBI Taxonomy" id="2733690"/>
    <lineage>
        <taxon>Eukaryota</taxon>
        <taxon>Fungi</taxon>
        <taxon>Dikarya</taxon>
        <taxon>Basidiomycota</taxon>
        <taxon>Agaricomycotina</taxon>
        <taxon>Agaricomycetes</taxon>
        <taxon>Agaricomycetidae</taxon>
        <taxon>Agaricales</taxon>
        <taxon>Marasmiineae</taxon>
        <taxon>Mycenaceae</taxon>
        <taxon>Mycena</taxon>
    </lineage>
</organism>
<feature type="transmembrane region" description="Helical" evidence="1">
    <location>
        <begin position="282"/>
        <end position="300"/>
    </location>
</feature>
<dbReference type="EMBL" id="JACAZI010000006">
    <property type="protein sequence ID" value="KAF7358475.1"/>
    <property type="molecule type" value="Genomic_DNA"/>
</dbReference>
<keyword evidence="3" id="KW-1185">Reference proteome</keyword>
<dbReference type="OrthoDB" id="2847781at2759"/>
<dbReference type="AlphaFoldDB" id="A0A8H6YIA4"/>
<reference evidence="2" key="1">
    <citation type="submission" date="2020-05" db="EMBL/GenBank/DDBJ databases">
        <title>Mycena genomes resolve the evolution of fungal bioluminescence.</title>
        <authorList>
            <person name="Tsai I.J."/>
        </authorList>
    </citation>
    <scope>NUCLEOTIDE SEQUENCE</scope>
    <source>
        <strain evidence="2">CCC161011</strain>
    </source>
</reference>
<keyword evidence="1" id="KW-1133">Transmembrane helix</keyword>
<feature type="transmembrane region" description="Helical" evidence="1">
    <location>
        <begin position="215"/>
        <end position="240"/>
    </location>
</feature>
<feature type="transmembrane region" description="Helical" evidence="1">
    <location>
        <begin position="177"/>
        <end position="195"/>
    </location>
</feature>
<gene>
    <name evidence="2" type="ORF">MVEN_00898000</name>
</gene>